<reference evidence="2" key="1">
    <citation type="journal article" date="2019" name="Int. J. Syst. Evol. Microbiol.">
        <title>The Global Catalogue of Microorganisms (GCM) 10K type strain sequencing project: providing services to taxonomists for standard genome sequencing and annotation.</title>
        <authorList>
            <consortium name="The Broad Institute Genomics Platform"/>
            <consortium name="The Broad Institute Genome Sequencing Center for Infectious Disease"/>
            <person name="Wu L."/>
            <person name="Ma J."/>
        </authorList>
    </citation>
    <scope>NUCLEOTIDE SEQUENCE [LARGE SCALE GENOMIC DNA]</scope>
    <source>
        <strain evidence="2">JCM 14969</strain>
    </source>
</reference>
<organism evidence="1 2">
    <name type="scientific">Kribbella sancticallisti</name>
    <dbReference type="NCBI Taxonomy" id="460087"/>
    <lineage>
        <taxon>Bacteria</taxon>
        <taxon>Bacillati</taxon>
        <taxon>Actinomycetota</taxon>
        <taxon>Actinomycetes</taxon>
        <taxon>Propionibacteriales</taxon>
        <taxon>Kribbellaceae</taxon>
        <taxon>Kribbella</taxon>
    </lineage>
</organism>
<keyword evidence="2" id="KW-1185">Reference proteome</keyword>
<dbReference type="EMBL" id="BAAAOS010000030">
    <property type="protein sequence ID" value="GAA1585422.1"/>
    <property type="molecule type" value="Genomic_DNA"/>
</dbReference>
<protein>
    <submittedName>
        <fullName evidence="1">Uncharacterized protein</fullName>
    </submittedName>
</protein>
<evidence type="ECO:0000313" key="2">
    <source>
        <dbReference type="Proteomes" id="UP001500393"/>
    </source>
</evidence>
<proteinExistence type="predicted"/>
<gene>
    <name evidence="1" type="ORF">GCM10009789_43800</name>
</gene>
<accession>A0ABP4PQF9</accession>
<name>A0ABP4PQF9_9ACTN</name>
<comment type="caution">
    <text evidence="1">The sequence shown here is derived from an EMBL/GenBank/DDBJ whole genome shotgun (WGS) entry which is preliminary data.</text>
</comment>
<dbReference type="Proteomes" id="UP001500393">
    <property type="component" value="Unassembled WGS sequence"/>
</dbReference>
<sequence>MLGMLQGEVAEQRVDRGQPVVAGGHAVVPVAFEVVQHAATSGASSSAMSRVPGALPVRWDVNPSSSRNVTL</sequence>
<evidence type="ECO:0000313" key="1">
    <source>
        <dbReference type="EMBL" id="GAA1585422.1"/>
    </source>
</evidence>